<dbReference type="SUPFAM" id="SSF46894">
    <property type="entry name" value="C-terminal effector domain of the bipartite response regulators"/>
    <property type="match status" value="1"/>
</dbReference>
<dbReference type="InterPro" id="IPR016032">
    <property type="entry name" value="Sig_transdc_resp-reg_C-effctor"/>
</dbReference>
<dbReference type="RefSeq" id="WP_251871956.1">
    <property type="nucleotide sequence ID" value="NZ_CP098755.1"/>
</dbReference>
<evidence type="ECO:0000259" key="5">
    <source>
        <dbReference type="PROSITE" id="PS51755"/>
    </source>
</evidence>
<reference evidence="6" key="1">
    <citation type="submission" date="2022-06" db="EMBL/GenBank/DDBJ databases">
        <title>Genome sequencing of Brevibacillus sp. BB3-R1.</title>
        <authorList>
            <person name="Heo J."/>
            <person name="Lee D."/>
            <person name="Won M."/>
            <person name="Han B.-H."/>
            <person name="Hong S.-B."/>
            <person name="Kwon S.-W."/>
        </authorList>
    </citation>
    <scope>NUCLEOTIDE SEQUENCE</scope>
    <source>
        <strain evidence="6">BB3-R1</strain>
    </source>
</reference>
<accession>A0ABY4WFQ8</accession>
<keyword evidence="2 4" id="KW-0238">DNA-binding</keyword>
<name>A0ABY4WFQ8_9BACL</name>
<dbReference type="PROSITE" id="PS51755">
    <property type="entry name" value="OMPR_PHOB"/>
    <property type="match status" value="1"/>
</dbReference>
<protein>
    <submittedName>
        <fullName evidence="6">Winged helix-turn-helix domain-containing protein</fullName>
    </submittedName>
</protein>
<feature type="domain" description="OmpR/PhoB-type" evidence="5">
    <location>
        <begin position="1"/>
        <end position="91"/>
    </location>
</feature>
<evidence type="ECO:0000256" key="2">
    <source>
        <dbReference type="ARBA" id="ARBA00023125"/>
    </source>
</evidence>
<keyword evidence="1" id="KW-0805">Transcription regulation</keyword>
<dbReference type="InterPro" id="IPR001867">
    <property type="entry name" value="OmpR/PhoB-type_DNA-bd"/>
</dbReference>
<evidence type="ECO:0000256" key="4">
    <source>
        <dbReference type="PROSITE-ProRule" id="PRU01091"/>
    </source>
</evidence>
<feature type="DNA-binding region" description="OmpR/PhoB-type" evidence="4">
    <location>
        <begin position="1"/>
        <end position="91"/>
    </location>
</feature>
<evidence type="ECO:0000313" key="6">
    <source>
        <dbReference type="EMBL" id="USG64847.1"/>
    </source>
</evidence>
<dbReference type="InterPro" id="IPR036388">
    <property type="entry name" value="WH-like_DNA-bd_sf"/>
</dbReference>
<dbReference type="Proteomes" id="UP001056500">
    <property type="component" value="Chromosome"/>
</dbReference>
<dbReference type="SMART" id="SM00862">
    <property type="entry name" value="Trans_reg_C"/>
    <property type="match status" value="1"/>
</dbReference>
<sequence length="378" mass="44768">MLQFDDGSYQVSWGSECITLLPKEYVLFHFLFHHRNQAFRREELLDRVWGLEMPTDRTVDDHVYRLRKKLQAWQHLLAIDTVRGFGYRLTWKESRRPNLLEDNPEFASHAKQLFQTYHGLGMGAAMQTLSANKDVLGFSIDPFYEVYLRFVSGDFGWFLKAEDVPLEDRLFYLVHLYLLIEEDKGKAIALCQKVLSEQEKLPGLWGVELEINLITLYVTAERWQEAAVQMEKVEKLVAEIRSHSYTLTYLFQTIFYLLSKRELSPTREKLEEAKKLLAEKPMQREQGTLLVLEGMLCYLQGDRSNARRLLDEGVEVLQETRFVPHYLYAVYKIEHFFRSFSGDSVWQAKYQKEWARLKEKYQFLTLHRQLEKRLGLQS</sequence>
<keyword evidence="7" id="KW-1185">Reference proteome</keyword>
<dbReference type="Gene3D" id="1.10.10.10">
    <property type="entry name" value="Winged helix-like DNA-binding domain superfamily/Winged helix DNA-binding domain"/>
    <property type="match status" value="1"/>
</dbReference>
<dbReference type="CDD" id="cd00383">
    <property type="entry name" value="trans_reg_C"/>
    <property type="match status" value="1"/>
</dbReference>
<dbReference type="EMBL" id="CP098755">
    <property type="protein sequence ID" value="USG64847.1"/>
    <property type="molecule type" value="Genomic_DNA"/>
</dbReference>
<gene>
    <name evidence="6" type="ORF">NDK47_22410</name>
</gene>
<evidence type="ECO:0000256" key="3">
    <source>
        <dbReference type="ARBA" id="ARBA00023163"/>
    </source>
</evidence>
<evidence type="ECO:0000256" key="1">
    <source>
        <dbReference type="ARBA" id="ARBA00023015"/>
    </source>
</evidence>
<proteinExistence type="predicted"/>
<evidence type="ECO:0000313" key="7">
    <source>
        <dbReference type="Proteomes" id="UP001056500"/>
    </source>
</evidence>
<organism evidence="6 7">
    <name type="scientific">Brevibacillus ruminantium</name>
    <dbReference type="NCBI Taxonomy" id="2950604"/>
    <lineage>
        <taxon>Bacteria</taxon>
        <taxon>Bacillati</taxon>
        <taxon>Bacillota</taxon>
        <taxon>Bacilli</taxon>
        <taxon>Bacillales</taxon>
        <taxon>Paenibacillaceae</taxon>
        <taxon>Brevibacillus</taxon>
    </lineage>
</organism>
<dbReference type="Pfam" id="PF00486">
    <property type="entry name" value="Trans_reg_C"/>
    <property type="match status" value="1"/>
</dbReference>
<keyword evidence="3" id="KW-0804">Transcription</keyword>